<feature type="region of interest" description="Disordered" evidence="1">
    <location>
        <begin position="517"/>
        <end position="551"/>
    </location>
</feature>
<feature type="region of interest" description="Disordered" evidence="1">
    <location>
        <begin position="1"/>
        <end position="23"/>
    </location>
</feature>
<proteinExistence type="predicted"/>
<feature type="compositionally biased region" description="Polar residues" evidence="1">
    <location>
        <begin position="542"/>
        <end position="551"/>
    </location>
</feature>
<evidence type="ECO:0000313" key="3">
    <source>
        <dbReference type="Proteomes" id="UP000008068"/>
    </source>
</evidence>
<protein>
    <submittedName>
        <fullName evidence="2">Uncharacterized protein</fullName>
    </submittedName>
</protein>
<accession>G0P394</accession>
<feature type="region of interest" description="Disordered" evidence="1">
    <location>
        <begin position="88"/>
        <end position="209"/>
    </location>
</feature>
<dbReference type="FunCoup" id="G0P394">
    <property type="interactions" value="10"/>
</dbReference>
<dbReference type="Proteomes" id="UP000008068">
    <property type="component" value="Unassembled WGS sequence"/>
</dbReference>
<evidence type="ECO:0000256" key="1">
    <source>
        <dbReference type="SAM" id="MobiDB-lite"/>
    </source>
</evidence>
<organism evidence="3">
    <name type="scientific">Caenorhabditis brenneri</name>
    <name type="common">Nematode worm</name>
    <dbReference type="NCBI Taxonomy" id="135651"/>
    <lineage>
        <taxon>Eukaryota</taxon>
        <taxon>Metazoa</taxon>
        <taxon>Ecdysozoa</taxon>
        <taxon>Nematoda</taxon>
        <taxon>Chromadorea</taxon>
        <taxon>Rhabditida</taxon>
        <taxon>Rhabditina</taxon>
        <taxon>Rhabditomorpha</taxon>
        <taxon>Rhabditoidea</taxon>
        <taxon>Rhabditidae</taxon>
        <taxon>Peloderinae</taxon>
        <taxon>Caenorhabditis</taxon>
    </lineage>
</organism>
<dbReference type="OrthoDB" id="5823305at2759"/>
<dbReference type="AlphaFoldDB" id="G0P394"/>
<dbReference type="EMBL" id="GL380039">
    <property type="protein sequence ID" value="EGT43897.1"/>
    <property type="molecule type" value="Genomic_DNA"/>
</dbReference>
<evidence type="ECO:0000313" key="2">
    <source>
        <dbReference type="EMBL" id="EGT43897.1"/>
    </source>
</evidence>
<feature type="compositionally biased region" description="Polar residues" evidence="1">
    <location>
        <begin position="9"/>
        <end position="21"/>
    </location>
</feature>
<dbReference type="eggNOG" id="ENOG502TK94">
    <property type="taxonomic scope" value="Eukaryota"/>
</dbReference>
<dbReference type="InParanoid" id="G0P394"/>
<sequence length="551" mass="59857">MRLDLGASADTTGPSTSSDHLQPTALLGAPYDQIVFSPIANVTTTIVTGCGPPKVMVIIGSEPLEATATLPSHHFHAVNGILRSASPGAWPHGIPKDPPAGAKKTMSSSPPEEEIVETPPVGANEIVRASTPVPATDEDPTPRDAAGNEYPDYDGGFTPKGSPIKADEPQTDSEAKETPEKEQDEEKEEEQESPKQDEAGSPIPTPSAGDYIRTYIANFNNSSGPLTPEMVKAPTKEKRANKLKKVIHPHHYTPIQSTPTSRMDPTELVLSLHREINMILTQNIKENDIRQLVLSMQSQIANLTGNISGFQESMNKLKTQSASTHGHAILQEDACKTGFGKLEDTVRSAWISQGRNRAAIATNNELILQLSKEITIIQGLLRDIIARLPPLHPIGPPKESHNWMTAGAGTSESSQKTFTPDLLMNSLQALFAKQAGASKKPKIQKLEPTCVFCSGAHRNYQCEVFGTWQDRRRLIISEHGCMQCLQLNVDKSSHQCDRAKLICSQCQTEYHHRAVCNKKPAGPPEDGQPPAKKPKTAKKEQPSTSKPPKAD</sequence>
<feature type="compositionally biased region" description="Acidic residues" evidence="1">
    <location>
        <begin position="182"/>
        <end position="191"/>
    </location>
</feature>
<dbReference type="HOGENOM" id="CLU_036535_0_0_1"/>
<name>G0P394_CAEBE</name>
<keyword evidence="3" id="KW-1185">Reference proteome</keyword>
<reference evidence="3" key="1">
    <citation type="submission" date="2011-07" db="EMBL/GenBank/DDBJ databases">
        <authorList>
            <consortium name="Caenorhabditis brenneri Sequencing and Analysis Consortium"/>
            <person name="Wilson R.K."/>
        </authorList>
    </citation>
    <scope>NUCLEOTIDE SEQUENCE [LARGE SCALE GENOMIC DNA]</scope>
    <source>
        <strain evidence="3">PB2801</strain>
    </source>
</reference>
<feature type="compositionally biased region" description="Basic and acidic residues" evidence="1">
    <location>
        <begin position="165"/>
        <end position="181"/>
    </location>
</feature>
<gene>
    <name evidence="2" type="ORF">CAEBREN_25036</name>
</gene>